<dbReference type="AlphaFoldDB" id="A0A0L6UG05"/>
<comment type="caution">
    <text evidence="1">The sequence shown here is derived from an EMBL/GenBank/DDBJ whole genome shotgun (WGS) entry which is preliminary data.</text>
</comment>
<sequence length="373" mass="41958">MEGTGCIQPGSGSGKGIWLVDWRCSETSGRVSGVYFMLLKSKSSLILGGQFGAQERDRPSIFLESEDNQCLSSVGKLVRRGQFGASNLDYKHEEGCLDSDEGTVVDKSYATKILESSQNASFLLSERSHSTKKPKKQPYSIELQTFFHSGNVIDEDPPCINLVELIEYLYAMSPHQSNLKNKNKISGRMAGIGLRGGYEQGTTAGNCKGCLGQKASTKPPLSQSICCPKVLLLLKGFLKSKQGALQRFGIPSWSDESWESYNKTLLQWTKLFYLWDLPLHQPINWNSNPSPLIHPLYWKSNELAHHTLAPPPELKITRSSHFGCSFHLIHMLVSRAVMLKNMSSEERKMKKMKKKMKRDQRGNVLKKDDFFLF</sequence>
<evidence type="ECO:0000313" key="2">
    <source>
        <dbReference type="Proteomes" id="UP000037035"/>
    </source>
</evidence>
<reference evidence="1 2" key="1">
    <citation type="submission" date="2015-08" db="EMBL/GenBank/DDBJ databases">
        <title>Next Generation Sequencing and Analysis of the Genome of Puccinia sorghi L Schw, the Causal Agent of Maize Common Rust.</title>
        <authorList>
            <person name="Rochi L."/>
            <person name="Burguener G."/>
            <person name="Darino M."/>
            <person name="Turjanski A."/>
            <person name="Kreff E."/>
            <person name="Dieguez M.J."/>
            <person name="Sacco F."/>
        </authorList>
    </citation>
    <scope>NUCLEOTIDE SEQUENCE [LARGE SCALE GENOMIC DNA]</scope>
    <source>
        <strain evidence="1 2">RO10H11247</strain>
    </source>
</reference>
<organism evidence="1 2">
    <name type="scientific">Puccinia sorghi</name>
    <dbReference type="NCBI Taxonomy" id="27349"/>
    <lineage>
        <taxon>Eukaryota</taxon>
        <taxon>Fungi</taxon>
        <taxon>Dikarya</taxon>
        <taxon>Basidiomycota</taxon>
        <taxon>Pucciniomycotina</taxon>
        <taxon>Pucciniomycetes</taxon>
        <taxon>Pucciniales</taxon>
        <taxon>Pucciniaceae</taxon>
        <taxon>Puccinia</taxon>
    </lineage>
</organism>
<dbReference type="Proteomes" id="UP000037035">
    <property type="component" value="Unassembled WGS sequence"/>
</dbReference>
<keyword evidence="2" id="KW-1185">Reference proteome</keyword>
<name>A0A0L6UG05_9BASI</name>
<dbReference type="VEuPathDB" id="FungiDB:VP01_636g3"/>
<dbReference type="OrthoDB" id="2495097at2759"/>
<evidence type="ECO:0000313" key="1">
    <source>
        <dbReference type="EMBL" id="KNZ47479.1"/>
    </source>
</evidence>
<proteinExistence type="predicted"/>
<dbReference type="EMBL" id="LAVV01011685">
    <property type="protein sequence ID" value="KNZ47479.1"/>
    <property type="molecule type" value="Genomic_DNA"/>
</dbReference>
<gene>
    <name evidence="1" type="ORF">VP01_636g3</name>
</gene>
<accession>A0A0L6UG05</accession>
<protein>
    <submittedName>
        <fullName evidence="1">Uncharacterized protein</fullName>
    </submittedName>
</protein>